<dbReference type="AlphaFoldDB" id="A0A7K4MWK4"/>
<sequence length="58" mass="7080">MDEKEMSEEELKAIKKKERIFDFFWSLEEQQTILGLLKGRKMKKELKKHLKDKEVKNV</sequence>
<accession>A0A7K4MWK4</accession>
<proteinExistence type="predicted"/>
<protein>
    <submittedName>
        <fullName evidence="1">Uncharacterized protein</fullName>
    </submittedName>
</protein>
<organism evidence="1 2">
    <name type="scientific">Marine Group I thaumarchaeote</name>
    <dbReference type="NCBI Taxonomy" id="2511932"/>
    <lineage>
        <taxon>Archaea</taxon>
        <taxon>Nitrososphaerota</taxon>
        <taxon>Marine Group I</taxon>
    </lineage>
</organism>
<evidence type="ECO:0000313" key="1">
    <source>
        <dbReference type="EMBL" id="NWJ57895.1"/>
    </source>
</evidence>
<dbReference type="Proteomes" id="UP000575480">
    <property type="component" value="Unassembled WGS sequence"/>
</dbReference>
<evidence type="ECO:0000313" key="2">
    <source>
        <dbReference type="Proteomes" id="UP000575480"/>
    </source>
</evidence>
<comment type="caution">
    <text evidence="1">The sequence shown here is derived from an EMBL/GenBank/DDBJ whole genome shotgun (WGS) entry which is preliminary data.</text>
</comment>
<dbReference type="EMBL" id="JACATH010000023">
    <property type="protein sequence ID" value="NWJ57895.1"/>
    <property type="molecule type" value="Genomic_DNA"/>
</dbReference>
<name>A0A7K4MWK4_9ARCH</name>
<gene>
    <name evidence="1" type="ORF">HX858_09165</name>
</gene>
<reference evidence="1 2" key="1">
    <citation type="journal article" date="2019" name="Environ. Microbiol.">
        <title>Genomics insights into ecotype formation of ammonia-oxidizing archaea in the deep ocean.</title>
        <authorList>
            <person name="Wang Y."/>
            <person name="Huang J.M."/>
            <person name="Cui G.J."/>
            <person name="Nunoura T."/>
            <person name="Takaki Y."/>
            <person name="Li W.L."/>
            <person name="Li J."/>
            <person name="Gao Z.M."/>
            <person name="Takai K."/>
            <person name="Zhang A.Q."/>
            <person name="Stepanauskas R."/>
        </authorList>
    </citation>
    <scope>NUCLEOTIDE SEQUENCE [LARGE SCALE GENOMIC DNA]</scope>
    <source>
        <strain evidence="1 2">L15a</strain>
    </source>
</reference>